<sequence length="170" mass="17916">METFRGGVLIAAIIAMGLIAGLLYGYACSVMPGLARADDRTFVTTMQRINVAILNGWFYLSFLGALVLTVLAVVLFLPAEQRSVLPWVVAALVLYGLTIGITGFVNVPLNNQIDAAGDPGKIADLAAVRAGFEARWVRWNIVRTATAVAAVGCLGWALVLHGRLTSAGGS</sequence>
<dbReference type="OrthoDB" id="428263at2"/>
<accession>A0A365H940</accession>
<evidence type="ECO:0000313" key="3">
    <source>
        <dbReference type="Proteomes" id="UP000251891"/>
    </source>
</evidence>
<protein>
    <submittedName>
        <fullName evidence="2">DUF1772 domain-containing protein</fullName>
    </submittedName>
</protein>
<gene>
    <name evidence="2" type="ORF">DPM19_06925</name>
</gene>
<feature type="transmembrane region" description="Helical" evidence="1">
    <location>
        <begin position="141"/>
        <end position="160"/>
    </location>
</feature>
<dbReference type="EMBL" id="QLYX01000003">
    <property type="protein sequence ID" value="RAY15528.1"/>
    <property type="molecule type" value="Genomic_DNA"/>
</dbReference>
<dbReference type="RefSeq" id="WP_111863992.1">
    <property type="nucleotide sequence ID" value="NZ_QLYX01000003.1"/>
</dbReference>
<feature type="transmembrane region" description="Helical" evidence="1">
    <location>
        <begin position="84"/>
        <end position="105"/>
    </location>
</feature>
<dbReference type="Proteomes" id="UP000251891">
    <property type="component" value="Unassembled WGS sequence"/>
</dbReference>
<feature type="transmembrane region" description="Helical" evidence="1">
    <location>
        <begin position="7"/>
        <end position="27"/>
    </location>
</feature>
<keyword evidence="1" id="KW-0472">Membrane</keyword>
<dbReference type="AlphaFoldDB" id="A0A365H940"/>
<name>A0A365H940_9ACTN</name>
<keyword evidence="1" id="KW-1133">Transmembrane helix</keyword>
<comment type="caution">
    <text evidence="2">The sequence shown here is derived from an EMBL/GenBank/DDBJ whole genome shotgun (WGS) entry which is preliminary data.</text>
</comment>
<dbReference type="InterPro" id="IPR013901">
    <property type="entry name" value="Anthrone_oxy"/>
</dbReference>
<reference evidence="2 3" key="1">
    <citation type="submission" date="2018-06" db="EMBL/GenBank/DDBJ databases">
        <title>Actinomadura craniellae sp. nov. isolated from marine sponge Craniella sp.</title>
        <authorList>
            <person name="Li L."/>
            <person name="Xu Q.H."/>
            <person name="Lin H.W."/>
            <person name="Lu Y.H."/>
        </authorList>
    </citation>
    <scope>NUCLEOTIDE SEQUENCE [LARGE SCALE GENOMIC DNA]</scope>
    <source>
        <strain evidence="2 3">LHW63021</strain>
    </source>
</reference>
<feature type="transmembrane region" description="Helical" evidence="1">
    <location>
        <begin position="56"/>
        <end position="77"/>
    </location>
</feature>
<evidence type="ECO:0000313" key="2">
    <source>
        <dbReference type="EMBL" id="RAY15528.1"/>
    </source>
</evidence>
<evidence type="ECO:0000256" key="1">
    <source>
        <dbReference type="SAM" id="Phobius"/>
    </source>
</evidence>
<dbReference type="Pfam" id="PF08592">
    <property type="entry name" value="Anthrone_oxy"/>
    <property type="match status" value="1"/>
</dbReference>
<proteinExistence type="predicted"/>
<keyword evidence="3" id="KW-1185">Reference proteome</keyword>
<organism evidence="2 3">
    <name type="scientific">Actinomadura craniellae</name>
    <dbReference type="NCBI Taxonomy" id="2231787"/>
    <lineage>
        <taxon>Bacteria</taxon>
        <taxon>Bacillati</taxon>
        <taxon>Actinomycetota</taxon>
        <taxon>Actinomycetes</taxon>
        <taxon>Streptosporangiales</taxon>
        <taxon>Thermomonosporaceae</taxon>
        <taxon>Actinomadura</taxon>
    </lineage>
</organism>
<keyword evidence="1" id="KW-0812">Transmembrane</keyword>